<dbReference type="AlphaFoldDB" id="G2YIF7"/>
<protein>
    <submittedName>
        <fullName evidence="1">Uncharacterized protein</fullName>
    </submittedName>
</protein>
<evidence type="ECO:0000313" key="1">
    <source>
        <dbReference type="EMBL" id="CCD51494.1"/>
    </source>
</evidence>
<evidence type="ECO:0000313" key="2">
    <source>
        <dbReference type="Proteomes" id="UP000008177"/>
    </source>
</evidence>
<sequence>MVWDGMGWDGMVWYSNTLNIHSYNTRSLKDITLSLSLFLILVLNLPCKSYRHCISIF</sequence>
<dbReference type="EMBL" id="FQ790337">
    <property type="protein sequence ID" value="CCD51494.1"/>
    <property type="molecule type" value="Genomic_DNA"/>
</dbReference>
<dbReference type="HOGENOM" id="CLU_2996305_0_0_1"/>
<proteinExistence type="predicted"/>
<gene>
    <name evidence="1" type="ORF">BofuT4_P018000.1</name>
</gene>
<reference evidence="2" key="1">
    <citation type="journal article" date="2011" name="PLoS Genet.">
        <title>Genomic analysis of the necrotrophic fungal pathogens Sclerotinia sclerotiorum and Botrytis cinerea.</title>
        <authorList>
            <person name="Amselem J."/>
            <person name="Cuomo C.A."/>
            <person name="van Kan J.A."/>
            <person name="Viaud M."/>
            <person name="Benito E.P."/>
            <person name="Couloux A."/>
            <person name="Coutinho P.M."/>
            <person name="de Vries R.P."/>
            <person name="Dyer P.S."/>
            <person name="Fillinger S."/>
            <person name="Fournier E."/>
            <person name="Gout L."/>
            <person name="Hahn M."/>
            <person name="Kohn L."/>
            <person name="Lapalu N."/>
            <person name="Plummer K.M."/>
            <person name="Pradier J.M."/>
            <person name="Quevillon E."/>
            <person name="Sharon A."/>
            <person name="Simon A."/>
            <person name="ten Have A."/>
            <person name="Tudzynski B."/>
            <person name="Tudzynski P."/>
            <person name="Wincker P."/>
            <person name="Andrew M."/>
            <person name="Anthouard V."/>
            <person name="Beever R.E."/>
            <person name="Beffa R."/>
            <person name="Benoit I."/>
            <person name="Bouzid O."/>
            <person name="Brault B."/>
            <person name="Chen Z."/>
            <person name="Choquer M."/>
            <person name="Collemare J."/>
            <person name="Cotton P."/>
            <person name="Danchin E.G."/>
            <person name="Da Silva C."/>
            <person name="Gautier A."/>
            <person name="Giraud C."/>
            <person name="Giraud T."/>
            <person name="Gonzalez C."/>
            <person name="Grossetete S."/>
            <person name="Guldener U."/>
            <person name="Henrissat B."/>
            <person name="Howlett B.J."/>
            <person name="Kodira C."/>
            <person name="Kretschmer M."/>
            <person name="Lappartient A."/>
            <person name="Leroch M."/>
            <person name="Levis C."/>
            <person name="Mauceli E."/>
            <person name="Neuveglise C."/>
            <person name="Oeser B."/>
            <person name="Pearson M."/>
            <person name="Poulain J."/>
            <person name="Poussereau N."/>
            <person name="Quesneville H."/>
            <person name="Rascle C."/>
            <person name="Schumacher J."/>
            <person name="Segurens B."/>
            <person name="Sexton A."/>
            <person name="Silva E."/>
            <person name="Sirven C."/>
            <person name="Soanes D.M."/>
            <person name="Talbot N.J."/>
            <person name="Templeton M."/>
            <person name="Yandava C."/>
            <person name="Yarden O."/>
            <person name="Zeng Q."/>
            <person name="Rollins J.A."/>
            <person name="Lebrun M.H."/>
            <person name="Dickman M."/>
        </authorList>
    </citation>
    <scope>NUCLEOTIDE SEQUENCE [LARGE SCALE GENOMIC DNA]</scope>
    <source>
        <strain evidence="2">T4</strain>
    </source>
</reference>
<dbReference type="InParanoid" id="G2YIF7"/>
<dbReference type="Proteomes" id="UP000008177">
    <property type="component" value="Unplaced contigs"/>
</dbReference>
<organism evidence="1 2">
    <name type="scientific">Botryotinia fuckeliana (strain T4)</name>
    <name type="common">Noble rot fungus</name>
    <name type="synonym">Botrytis cinerea</name>
    <dbReference type="NCBI Taxonomy" id="999810"/>
    <lineage>
        <taxon>Eukaryota</taxon>
        <taxon>Fungi</taxon>
        <taxon>Dikarya</taxon>
        <taxon>Ascomycota</taxon>
        <taxon>Pezizomycotina</taxon>
        <taxon>Leotiomycetes</taxon>
        <taxon>Helotiales</taxon>
        <taxon>Sclerotiniaceae</taxon>
        <taxon>Botrytis</taxon>
    </lineage>
</organism>
<accession>G2YIF7</accession>
<name>G2YIF7_BOTF4</name>